<dbReference type="InterPro" id="IPR014038">
    <property type="entry name" value="EF1B_bsu/dsu_GNE"/>
</dbReference>
<feature type="domain" description="Translation elongation factor EF1B beta/delta subunit guanine nucleotide exchange" evidence="6">
    <location>
        <begin position="4"/>
        <end position="91"/>
    </location>
</feature>
<keyword evidence="8" id="KW-1185">Reference proteome</keyword>
<evidence type="ECO:0000256" key="1">
    <source>
        <dbReference type="ARBA" id="ARBA00003815"/>
    </source>
</evidence>
<name>E0SPI1_IGNAA</name>
<keyword evidence="4 7" id="KW-0251">Elongation factor</keyword>
<dbReference type="HOGENOM" id="CLU_165896_1_0_2"/>
<evidence type="ECO:0000259" key="6">
    <source>
        <dbReference type="SMART" id="SM00888"/>
    </source>
</evidence>
<evidence type="ECO:0000256" key="3">
    <source>
        <dbReference type="ARBA" id="ARBA00017600"/>
    </source>
</evidence>
<evidence type="ECO:0000256" key="5">
    <source>
        <dbReference type="ARBA" id="ARBA00022917"/>
    </source>
</evidence>
<dbReference type="PANTHER" id="PTHR39647:SF1">
    <property type="entry name" value="ELONGATION FACTOR 1-BETA"/>
    <property type="match status" value="1"/>
</dbReference>
<evidence type="ECO:0000256" key="4">
    <source>
        <dbReference type="ARBA" id="ARBA00022768"/>
    </source>
</evidence>
<proteinExistence type="inferred from homology"/>
<evidence type="ECO:0000313" key="8">
    <source>
        <dbReference type="Proteomes" id="UP000001304"/>
    </source>
</evidence>
<dbReference type="SUPFAM" id="SSF54984">
    <property type="entry name" value="eEF-1beta-like"/>
    <property type="match status" value="1"/>
</dbReference>
<evidence type="ECO:0000256" key="2">
    <source>
        <dbReference type="ARBA" id="ARBA00007411"/>
    </source>
</evidence>
<dbReference type="AlphaFoldDB" id="E0SPI1"/>
<dbReference type="EMBL" id="CP002098">
    <property type="protein sequence ID" value="ADM26924.1"/>
    <property type="molecule type" value="Genomic_DNA"/>
</dbReference>
<dbReference type="PANTHER" id="PTHR39647">
    <property type="entry name" value="ELONGATION FACTOR 1-BETA"/>
    <property type="match status" value="1"/>
</dbReference>
<dbReference type="SMART" id="SM00888">
    <property type="entry name" value="EF1_GNE"/>
    <property type="match status" value="1"/>
</dbReference>
<protein>
    <recommendedName>
        <fullName evidence="3">Elongation factor 1-beta</fullName>
    </recommendedName>
</protein>
<dbReference type="NCBIfam" id="NF001670">
    <property type="entry name" value="PRK00435.1"/>
    <property type="match status" value="1"/>
</dbReference>
<dbReference type="BioCyc" id="IAGG583356:GHAH-81-MONOMER"/>
<keyword evidence="5" id="KW-0648">Protein biosynthesis</keyword>
<dbReference type="Proteomes" id="UP000001304">
    <property type="component" value="Chromosome"/>
</dbReference>
<dbReference type="InterPro" id="IPR004542">
    <property type="entry name" value="Transl_elong_EF1B_B_arc"/>
</dbReference>
<dbReference type="KEGG" id="iag:Igag_0072"/>
<dbReference type="Pfam" id="PF00736">
    <property type="entry name" value="EF1_GNE"/>
    <property type="match status" value="1"/>
</dbReference>
<dbReference type="InterPro" id="IPR036219">
    <property type="entry name" value="eEF-1beta-like_sf"/>
</dbReference>
<reference evidence="7 8" key="1">
    <citation type="journal article" date="2010" name="Stand. Genomic Sci.">
        <title>Complete genome sequence of Ignisphaera aggregans type strain (AQ1.S1).</title>
        <authorList>
            <person name="Goker M."/>
            <person name="Held B."/>
            <person name="Lapidus A."/>
            <person name="Nolan M."/>
            <person name="Spring S."/>
            <person name="Yasawong M."/>
            <person name="Lucas S."/>
            <person name="Glavina Del Rio T."/>
            <person name="Tice H."/>
            <person name="Cheng J.F."/>
            <person name="Goodwin L."/>
            <person name="Tapia R."/>
            <person name="Pitluck S."/>
            <person name="Liolios K."/>
            <person name="Ivanova N."/>
            <person name="Mavromatis K."/>
            <person name="Mikhailova N."/>
            <person name="Pati A."/>
            <person name="Chen A."/>
            <person name="Palaniappan K."/>
            <person name="Brambilla E."/>
            <person name="Land M."/>
            <person name="Hauser L."/>
            <person name="Chang Y.J."/>
            <person name="Jeffries C.D."/>
            <person name="Brettin T."/>
            <person name="Detter J.C."/>
            <person name="Han C."/>
            <person name="Rohde M."/>
            <person name="Sikorski J."/>
            <person name="Woyke T."/>
            <person name="Bristow J."/>
            <person name="Eisen J.A."/>
            <person name="Markowitz V."/>
            <person name="Hugenholtz P."/>
            <person name="Kyrpides N.C."/>
            <person name="Klenk H.P."/>
        </authorList>
    </citation>
    <scope>NUCLEOTIDE SEQUENCE [LARGE SCALE GENOMIC DNA]</scope>
    <source>
        <strain evidence="8">DSM 17230 / JCM 13409 / AQ1.S1</strain>
    </source>
</reference>
<sequence>MPGYVVVVLRAYPKEVREDLENIVEKIKQKIGDKAYNIMKWEPVDIAFGYRAIDLYISMPEDMESGTEEIEEIIRSVEDIENVDVVYLTRIGA</sequence>
<dbReference type="InterPro" id="IPR014717">
    <property type="entry name" value="Transl_elong_EF1B/ribsomal_bS6"/>
</dbReference>
<organism evidence="7 8">
    <name type="scientific">Ignisphaera aggregans (strain DSM 17230 / JCM 13409 / AQ1.S1)</name>
    <dbReference type="NCBI Taxonomy" id="583356"/>
    <lineage>
        <taxon>Archaea</taxon>
        <taxon>Thermoproteota</taxon>
        <taxon>Thermoprotei</taxon>
        <taxon>Desulfurococcales</taxon>
        <taxon>Desulfurococcaceae</taxon>
        <taxon>Ignisphaera</taxon>
    </lineage>
</organism>
<gene>
    <name evidence="7" type="ordered locus">Igag_0072</name>
</gene>
<comment type="function">
    <text evidence="1">Promotes the exchange of GDP for GTP in EF-1-alpha/GDP, thus allowing the regeneration of EF-1-alpha/GTP that could then be used to form the ternary complex EF-1-alpha/GTP/AAtRNA.</text>
</comment>
<accession>E0SPI1</accession>
<dbReference type="GO" id="GO:0003746">
    <property type="term" value="F:translation elongation factor activity"/>
    <property type="evidence" value="ECO:0007669"/>
    <property type="project" value="UniProtKB-KW"/>
</dbReference>
<evidence type="ECO:0000313" key="7">
    <source>
        <dbReference type="EMBL" id="ADM26924.1"/>
    </source>
</evidence>
<dbReference type="Gene3D" id="3.30.70.60">
    <property type="match status" value="1"/>
</dbReference>
<comment type="similarity">
    <text evidence="2">Belongs to the EF-1-beta/EF-1-delta family.</text>
</comment>
<dbReference type="STRING" id="583356.Igag_0072"/>